<sequence length="59" mass="6602">MQFLAKRQLKLITGAENTPKTDRQYGLPGLDSDTCAFQMAIKVLASNTLPQVFPTWKFA</sequence>
<evidence type="ECO:0000313" key="1">
    <source>
        <dbReference type="EMBL" id="JAH56994.1"/>
    </source>
</evidence>
<reference evidence="1" key="1">
    <citation type="submission" date="2014-11" db="EMBL/GenBank/DDBJ databases">
        <authorList>
            <person name="Amaro Gonzalez C."/>
        </authorList>
    </citation>
    <scope>NUCLEOTIDE SEQUENCE</scope>
</reference>
<organism evidence="1">
    <name type="scientific">Anguilla anguilla</name>
    <name type="common">European freshwater eel</name>
    <name type="synonym">Muraena anguilla</name>
    <dbReference type="NCBI Taxonomy" id="7936"/>
    <lineage>
        <taxon>Eukaryota</taxon>
        <taxon>Metazoa</taxon>
        <taxon>Chordata</taxon>
        <taxon>Craniata</taxon>
        <taxon>Vertebrata</taxon>
        <taxon>Euteleostomi</taxon>
        <taxon>Actinopterygii</taxon>
        <taxon>Neopterygii</taxon>
        <taxon>Teleostei</taxon>
        <taxon>Anguilliformes</taxon>
        <taxon>Anguillidae</taxon>
        <taxon>Anguilla</taxon>
    </lineage>
</organism>
<name>A0A0E9TTH0_ANGAN</name>
<dbReference type="EMBL" id="GBXM01051583">
    <property type="protein sequence ID" value="JAH56994.1"/>
    <property type="molecule type" value="Transcribed_RNA"/>
</dbReference>
<reference evidence="1" key="2">
    <citation type="journal article" date="2015" name="Fish Shellfish Immunol.">
        <title>Early steps in the European eel (Anguilla anguilla)-Vibrio vulnificus interaction in the gills: Role of the RtxA13 toxin.</title>
        <authorList>
            <person name="Callol A."/>
            <person name="Pajuelo D."/>
            <person name="Ebbesson L."/>
            <person name="Teles M."/>
            <person name="MacKenzie S."/>
            <person name="Amaro C."/>
        </authorList>
    </citation>
    <scope>NUCLEOTIDE SEQUENCE</scope>
</reference>
<proteinExistence type="predicted"/>
<dbReference type="AlphaFoldDB" id="A0A0E9TTH0"/>
<accession>A0A0E9TTH0</accession>
<protein>
    <submittedName>
        <fullName evidence="1">Uncharacterized protein</fullName>
    </submittedName>
</protein>